<organism evidence="7 8">
    <name type="scientific">Neolewinella agarilytica</name>
    <dbReference type="NCBI Taxonomy" id="478744"/>
    <lineage>
        <taxon>Bacteria</taxon>
        <taxon>Pseudomonadati</taxon>
        <taxon>Bacteroidota</taxon>
        <taxon>Saprospiria</taxon>
        <taxon>Saprospirales</taxon>
        <taxon>Lewinellaceae</taxon>
        <taxon>Neolewinella</taxon>
    </lineage>
</organism>
<dbReference type="OrthoDB" id="9814535at2"/>
<dbReference type="GO" id="GO:0019867">
    <property type="term" value="C:outer membrane"/>
    <property type="evidence" value="ECO:0007669"/>
    <property type="project" value="InterPro"/>
</dbReference>
<dbReference type="Proteomes" id="UP000199021">
    <property type="component" value="Unassembled WGS sequence"/>
</dbReference>
<dbReference type="InterPro" id="IPR039910">
    <property type="entry name" value="D15-like"/>
</dbReference>
<sequence>MKGFNSNAKRGFNQTGSFRELAELLWSPCGISTSPCTCVCALLLLFFFTSCSVTQYLPEGEYLYNGSSVRVTAPKGQSVGELETAVTGVLNNNTNARLPILGYYEIYRWYKFEEKLAARPEKFGEKDHWGREPIFFDETLVESVNALIENRASNEGYFNNEADWKLDTNQAAQTISASFDLSVGRPYLMDSVRYFWRDSAVARVINPLRENSPLAKEKRYKLDNVKAERERWQNALREAGFYYARSEDYLFLADTVAGDHKVNMLAKLKDEVPSNHLLPQRIVAINVHQNAETQDSAGRYSASDTVKTGGLNVICRDCPLRAKIIDEAFEPMAGDLYSPLAHKKTLQRLADYNTFRYIAMSYDPVPGSDSSLVLNAYMQPRLPRRFEGELGLSYNSADYFGPNVTLAYVNRNLLRGAELLRVEGDFTYAQFLGDARTARVPQSGIYGLSAKLNVPRLWLPKRRKLIPRVYTSGTVMELSGKVESLSMNLAQFTDEIEASDLSGLASELEADPDAKESLSLMQLSAQFGYTWKRRVVNNHQLNPLSIRFQNPSVATEEVLELARQVNLAPGTDDALTNRFDRMLVFSPNYTLTNDTRLAGLKTHSFFWKQFVSMNMNNVFPVGTGADVRDREVSYYPLLETDFRYYLTFNKKQQIATRFHGGIAFPLFSDRAIVPYFDLFSIGGPNSLRGFAPRQVGPGRTVPFANNLLTFGGFGNLILEGSIEYRHRVNEIVELALFADAGNIWTYKTELEELDTDFKTDAFAGDVAVNAGLGVRFDLQFLILRIDLAQPLVTPYEEAAAQLVIPLEDARDVPADNLRLVVAFGYPF</sequence>
<keyword evidence="4" id="KW-0472">Membrane</keyword>
<keyword evidence="5" id="KW-0998">Cell outer membrane</keyword>
<dbReference type="RefSeq" id="WP_090166080.1">
    <property type="nucleotide sequence ID" value="NZ_FOFB01000004.1"/>
</dbReference>
<reference evidence="8" key="1">
    <citation type="submission" date="2016-10" db="EMBL/GenBank/DDBJ databases">
        <authorList>
            <person name="Varghese N."/>
            <person name="Submissions S."/>
        </authorList>
    </citation>
    <scope>NUCLEOTIDE SEQUENCE [LARGE SCALE GENOMIC DNA]</scope>
    <source>
        <strain evidence="8">DSM 24740</strain>
    </source>
</reference>
<evidence type="ECO:0000313" key="8">
    <source>
        <dbReference type="Proteomes" id="UP000199021"/>
    </source>
</evidence>
<gene>
    <name evidence="7" type="ORF">SAMN05444359_104166</name>
</gene>
<dbReference type="Pfam" id="PF01103">
    <property type="entry name" value="Omp85"/>
    <property type="match status" value="1"/>
</dbReference>
<dbReference type="AlphaFoldDB" id="A0A1H9CE20"/>
<dbReference type="PANTHER" id="PTHR12815:SF47">
    <property type="entry name" value="TRANSLOCATION AND ASSEMBLY MODULE SUBUNIT TAMA"/>
    <property type="match status" value="1"/>
</dbReference>
<evidence type="ECO:0000256" key="5">
    <source>
        <dbReference type="ARBA" id="ARBA00023237"/>
    </source>
</evidence>
<feature type="domain" description="Bacterial surface antigen (D15)" evidence="6">
    <location>
        <begin position="638"/>
        <end position="793"/>
    </location>
</feature>
<evidence type="ECO:0000313" key="7">
    <source>
        <dbReference type="EMBL" id="SEP99480.1"/>
    </source>
</evidence>
<dbReference type="InterPro" id="IPR000184">
    <property type="entry name" value="Bac_surfAg_D15"/>
</dbReference>
<keyword evidence="2" id="KW-0812">Transmembrane</keyword>
<evidence type="ECO:0000256" key="4">
    <source>
        <dbReference type="ARBA" id="ARBA00023136"/>
    </source>
</evidence>
<protein>
    <submittedName>
        <fullName evidence="7">Surface antigen</fullName>
    </submittedName>
</protein>
<dbReference type="EMBL" id="FOFB01000004">
    <property type="protein sequence ID" value="SEP99480.1"/>
    <property type="molecule type" value="Genomic_DNA"/>
</dbReference>
<evidence type="ECO:0000256" key="2">
    <source>
        <dbReference type="ARBA" id="ARBA00022692"/>
    </source>
</evidence>
<evidence type="ECO:0000259" key="6">
    <source>
        <dbReference type="Pfam" id="PF01103"/>
    </source>
</evidence>
<dbReference type="PANTHER" id="PTHR12815">
    <property type="entry name" value="SORTING AND ASSEMBLY MACHINERY SAMM50 PROTEIN FAMILY MEMBER"/>
    <property type="match status" value="1"/>
</dbReference>
<accession>A0A1H9CE20</accession>
<dbReference type="Gene3D" id="2.40.160.50">
    <property type="entry name" value="membrane protein fhac: a member of the omp85/tpsb transporter family"/>
    <property type="match status" value="1"/>
</dbReference>
<dbReference type="STRING" id="478744.SAMN05444359_104166"/>
<proteinExistence type="predicted"/>
<dbReference type="InParanoid" id="A0A1H9CE20"/>
<evidence type="ECO:0000256" key="3">
    <source>
        <dbReference type="ARBA" id="ARBA00022729"/>
    </source>
</evidence>
<evidence type="ECO:0000256" key="1">
    <source>
        <dbReference type="ARBA" id="ARBA00004370"/>
    </source>
</evidence>
<keyword evidence="3" id="KW-0732">Signal</keyword>
<comment type="subcellular location">
    <subcellularLocation>
        <location evidence="1">Membrane</location>
    </subcellularLocation>
</comment>
<name>A0A1H9CE20_9BACT</name>
<keyword evidence="8" id="KW-1185">Reference proteome</keyword>